<proteinExistence type="predicted"/>
<gene>
    <name evidence="2" type="primary">orf104</name>
</gene>
<name>Q858Q5_9VIRU</name>
<protein>
    <submittedName>
        <fullName evidence="2">ORF104</fullName>
    </submittedName>
</protein>
<reference evidence="2 3" key="1">
    <citation type="submission" date="2003-02" db="EMBL/GenBank/DDBJ databases">
        <title>VGJphi: A Novel Lysogenic Filamentous Phage of Vibrio cholerae Which Shares the Same Integration Site with CTXphi.</title>
        <authorList>
            <person name="Campos J."/>
            <person name="Martinez E."/>
            <person name="Suzarte E."/>
            <person name="Rodriguez B.L."/>
            <person name="Marrero K."/>
            <person name="Silva Y.K."/>
            <person name="Ledon T.Y."/>
            <person name="Del Sol R.E."/>
            <person name="Fando R.A."/>
        </authorList>
    </citation>
    <scope>NUCLEOTIDE SEQUENCE [LARGE SCALE GENOMIC DNA]</scope>
</reference>
<sequence length="104" mass="11687">MLRADCCPSKAQTRRKRKGAARKPAPSQLKRVPVPLIPIIDRIISQYKSCDLTSFSLLALYDYLVTQSFSLCEGSVFKGLFLDDVTFEPLDDPEHNPPSIQKGF</sequence>
<evidence type="ECO:0000313" key="3">
    <source>
        <dbReference type="Proteomes" id="UP000001771"/>
    </source>
</evidence>
<dbReference type="RefSeq" id="NP_835480.1">
    <property type="nucleotide sequence ID" value="NC_004736.1"/>
</dbReference>
<feature type="compositionally biased region" description="Basic residues" evidence="1">
    <location>
        <begin position="12"/>
        <end position="21"/>
    </location>
</feature>
<keyword evidence="3" id="KW-1185">Reference proteome</keyword>
<organism evidence="2 3">
    <name type="scientific">Vibrio phage VGJ</name>
    <dbReference type="NCBI Taxonomy" id="223524"/>
    <lineage>
        <taxon>Viruses</taxon>
        <taxon>Monodnaviria</taxon>
        <taxon>Loebvirae</taxon>
        <taxon>Hofneiviricota</taxon>
        <taxon>Faserviricetes</taxon>
        <taxon>Tubulavirales</taxon>
        <taxon>Inoviridae</taxon>
        <taxon>Fibrovirus</taxon>
        <taxon>Fibrovirus VGJ</taxon>
    </lineage>
</organism>
<accession>Q858Q5</accession>
<dbReference type="KEGG" id="vg:1260526"/>
<dbReference type="Proteomes" id="UP000001771">
    <property type="component" value="Segment"/>
</dbReference>
<dbReference type="EMBL" id="AY242528">
    <property type="protein sequence ID" value="AAO93104.1"/>
    <property type="molecule type" value="Genomic_DNA"/>
</dbReference>
<feature type="region of interest" description="Disordered" evidence="1">
    <location>
        <begin position="1"/>
        <end position="27"/>
    </location>
</feature>
<evidence type="ECO:0000256" key="1">
    <source>
        <dbReference type="SAM" id="MobiDB-lite"/>
    </source>
</evidence>
<evidence type="ECO:0000313" key="2">
    <source>
        <dbReference type="EMBL" id="AAO93104.1"/>
    </source>
</evidence>